<dbReference type="PANTHER" id="PTHR36922:SF1">
    <property type="entry name" value="DUF1993 DOMAIN-CONTAINING PROTEIN"/>
    <property type="match status" value="1"/>
</dbReference>
<proteinExistence type="predicted"/>
<dbReference type="Gene3D" id="1.20.120.450">
    <property type="entry name" value="dinb family like domain"/>
    <property type="match status" value="1"/>
</dbReference>
<dbReference type="KEGG" id="tpx:Turpa_4012"/>
<evidence type="ECO:0000313" key="2">
    <source>
        <dbReference type="EMBL" id="AFM14646.1"/>
    </source>
</evidence>
<dbReference type="Pfam" id="PF09351">
    <property type="entry name" value="DUF1993"/>
    <property type="match status" value="1"/>
</dbReference>
<accession>I4BBI9</accession>
<dbReference type="RefSeq" id="WP_014805122.1">
    <property type="nucleotide sequence ID" value="NC_018020.1"/>
</dbReference>
<dbReference type="STRING" id="869212.Turpa_4012"/>
<feature type="coiled-coil region" evidence="1">
    <location>
        <begin position="8"/>
        <end position="35"/>
    </location>
</feature>
<organism evidence="2 3">
    <name type="scientific">Turneriella parva (strain ATCC BAA-1111 / DSM 21527 / NCTC 11395 / H)</name>
    <name type="common">Leptospira parva</name>
    <dbReference type="NCBI Taxonomy" id="869212"/>
    <lineage>
        <taxon>Bacteria</taxon>
        <taxon>Pseudomonadati</taxon>
        <taxon>Spirochaetota</taxon>
        <taxon>Spirochaetia</taxon>
        <taxon>Leptospirales</taxon>
        <taxon>Leptospiraceae</taxon>
        <taxon>Turneriella</taxon>
    </lineage>
</organism>
<dbReference type="PANTHER" id="PTHR36922">
    <property type="entry name" value="BLL2446 PROTEIN"/>
    <property type="match status" value="1"/>
</dbReference>
<dbReference type="AlphaFoldDB" id="I4BBI9"/>
<keyword evidence="3" id="KW-1185">Reference proteome</keyword>
<gene>
    <name evidence="2" type="ordered locus">Turpa_4012</name>
</gene>
<evidence type="ECO:0000313" key="3">
    <source>
        <dbReference type="Proteomes" id="UP000006048"/>
    </source>
</evidence>
<dbReference type="InterPro" id="IPR034660">
    <property type="entry name" value="DinB/YfiT-like"/>
</dbReference>
<reference evidence="2 3" key="1">
    <citation type="submission" date="2012-06" db="EMBL/GenBank/DDBJ databases">
        <title>The complete chromosome of genome of Turneriella parva DSM 21527.</title>
        <authorList>
            <consortium name="US DOE Joint Genome Institute (JGI-PGF)"/>
            <person name="Lucas S."/>
            <person name="Han J."/>
            <person name="Lapidus A."/>
            <person name="Bruce D."/>
            <person name="Goodwin L."/>
            <person name="Pitluck S."/>
            <person name="Peters L."/>
            <person name="Kyrpides N."/>
            <person name="Mavromatis K."/>
            <person name="Ivanova N."/>
            <person name="Mikhailova N."/>
            <person name="Chertkov O."/>
            <person name="Detter J.C."/>
            <person name="Tapia R."/>
            <person name="Han C."/>
            <person name="Land M."/>
            <person name="Hauser L."/>
            <person name="Markowitz V."/>
            <person name="Cheng J.-F."/>
            <person name="Hugenholtz P."/>
            <person name="Woyke T."/>
            <person name="Wu D."/>
            <person name="Gronow S."/>
            <person name="Wellnitz S."/>
            <person name="Brambilla E."/>
            <person name="Klenk H.-P."/>
            <person name="Eisen J.A."/>
        </authorList>
    </citation>
    <scope>NUCLEOTIDE SEQUENCE [LARGE SCALE GENOMIC DNA]</scope>
    <source>
        <strain evidence="3">ATCC BAA-1111 / DSM 21527 / NCTC 11395 / H</strain>
    </source>
</reference>
<dbReference type="SUPFAM" id="SSF109854">
    <property type="entry name" value="DinB/YfiT-like putative metalloenzymes"/>
    <property type="match status" value="1"/>
</dbReference>
<evidence type="ECO:0008006" key="4">
    <source>
        <dbReference type="Google" id="ProtNLM"/>
    </source>
</evidence>
<sequence length="169" mass="19073">MNIYYDIIAQMAQTMRNLQAILAKAEEHAARLKFEPENYLTLRLFPNMLPFSAQIRILTDASKFAAAYLSGQTPPVTEDNEKTWADYKARLASAISYIESFKPEQFANAAEVKVSLKSFKGKYMTGHDFLICRQSPNFHFHVVTAYNLLRQGGVEVGKGDYLGALPLKD</sequence>
<dbReference type="InterPro" id="IPR018531">
    <property type="entry name" value="DUF1993"/>
</dbReference>
<dbReference type="Proteomes" id="UP000006048">
    <property type="component" value="Chromosome"/>
</dbReference>
<dbReference type="HOGENOM" id="CLU_090929_1_0_12"/>
<dbReference type="OrthoDB" id="338237at2"/>
<evidence type="ECO:0000256" key="1">
    <source>
        <dbReference type="SAM" id="Coils"/>
    </source>
</evidence>
<dbReference type="EMBL" id="CP002959">
    <property type="protein sequence ID" value="AFM14646.1"/>
    <property type="molecule type" value="Genomic_DNA"/>
</dbReference>
<protein>
    <recommendedName>
        <fullName evidence="4">DUF1993 domain-containing protein</fullName>
    </recommendedName>
</protein>
<keyword evidence="1" id="KW-0175">Coiled coil</keyword>
<name>I4BBI9_TURPD</name>